<reference evidence="1" key="2">
    <citation type="submission" date="2015-06" db="UniProtKB">
        <authorList>
            <consortium name="EnsemblPlants"/>
        </authorList>
    </citation>
    <scope>IDENTIFICATION</scope>
    <source>
        <strain evidence="1">DM1-3 516 R44</strain>
    </source>
</reference>
<evidence type="ECO:0000313" key="2">
    <source>
        <dbReference type="Proteomes" id="UP000011115"/>
    </source>
</evidence>
<organism evidence="1 2">
    <name type="scientific">Solanum tuberosum</name>
    <name type="common">Potato</name>
    <dbReference type="NCBI Taxonomy" id="4113"/>
    <lineage>
        <taxon>Eukaryota</taxon>
        <taxon>Viridiplantae</taxon>
        <taxon>Streptophyta</taxon>
        <taxon>Embryophyta</taxon>
        <taxon>Tracheophyta</taxon>
        <taxon>Spermatophyta</taxon>
        <taxon>Magnoliopsida</taxon>
        <taxon>eudicotyledons</taxon>
        <taxon>Gunneridae</taxon>
        <taxon>Pentapetalae</taxon>
        <taxon>asterids</taxon>
        <taxon>lamiids</taxon>
        <taxon>Solanales</taxon>
        <taxon>Solanaceae</taxon>
        <taxon>Solanoideae</taxon>
        <taxon>Solaneae</taxon>
        <taxon>Solanum</taxon>
    </lineage>
</organism>
<dbReference type="AlphaFoldDB" id="M1DEW8"/>
<dbReference type="Gramene" id="PGSC0003DMT400087941">
    <property type="protein sequence ID" value="PGSC0003DMT400087941"/>
    <property type="gene ID" value="PGSC0003DMG400037512"/>
</dbReference>
<proteinExistence type="predicted"/>
<name>M1DEW8_SOLTU</name>
<evidence type="ECO:0000313" key="1">
    <source>
        <dbReference type="EnsemblPlants" id="PGSC0003DMT400087941"/>
    </source>
</evidence>
<dbReference type="HOGENOM" id="CLU_2101204_0_0_1"/>
<dbReference type="EnsemblPlants" id="PGSC0003DMT400087941">
    <property type="protein sequence ID" value="PGSC0003DMT400087941"/>
    <property type="gene ID" value="PGSC0003DMG400037512"/>
</dbReference>
<keyword evidence="2" id="KW-1185">Reference proteome</keyword>
<reference evidence="2" key="1">
    <citation type="journal article" date="2011" name="Nature">
        <title>Genome sequence and analysis of the tuber crop potato.</title>
        <authorList>
            <consortium name="The Potato Genome Sequencing Consortium"/>
        </authorList>
    </citation>
    <scope>NUCLEOTIDE SEQUENCE [LARGE SCALE GENOMIC DNA]</scope>
    <source>
        <strain evidence="2">cv. DM1-3 516 R44</strain>
    </source>
</reference>
<dbReference type="PaxDb" id="4113-PGSC0003DMT400087941"/>
<dbReference type="InParanoid" id="M1DEW8"/>
<sequence length="116" mass="13198">MTSLDPRIELPNGILGHSTDVRESRLESGMPMFVERVDENALLMLRDQIVQFHNVLSSYRKVRVGDFATINPPKFHGSKIEEDHQEFIDDVLIIMGLTLVEKAKLPAYHLNDVAQV</sequence>
<protein>
    <submittedName>
        <fullName evidence="1">Gag-pol polyprotein</fullName>
    </submittedName>
</protein>
<dbReference type="Proteomes" id="UP000011115">
    <property type="component" value="Unassembled WGS sequence"/>
</dbReference>
<accession>M1DEW8</accession>